<name>A0A014MUY1_9HYPO</name>
<accession>A0A014MUY1</accession>
<dbReference type="EMBL" id="JELW01000124">
    <property type="protein sequence ID" value="EXU94935.1"/>
    <property type="molecule type" value="Genomic_DNA"/>
</dbReference>
<dbReference type="AlphaFoldDB" id="A0A014MUY1"/>
<feature type="compositionally biased region" description="Basic and acidic residues" evidence="1">
    <location>
        <begin position="331"/>
        <end position="358"/>
    </location>
</feature>
<evidence type="ECO:0000313" key="3">
    <source>
        <dbReference type="Proteomes" id="UP000030151"/>
    </source>
</evidence>
<proteinExistence type="predicted"/>
<evidence type="ECO:0000313" key="2">
    <source>
        <dbReference type="EMBL" id="EXU94935.1"/>
    </source>
</evidence>
<dbReference type="Proteomes" id="UP000030151">
    <property type="component" value="Unassembled WGS sequence"/>
</dbReference>
<feature type="region of interest" description="Disordered" evidence="1">
    <location>
        <begin position="1"/>
        <end position="38"/>
    </location>
</feature>
<comment type="caution">
    <text evidence="2">The sequence shown here is derived from an EMBL/GenBank/DDBJ whole genome shotgun (WGS) entry which is preliminary data.</text>
</comment>
<reference evidence="2 3" key="1">
    <citation type="submission" date="2014-02" db="EMBL/GenBank/DDBJ databases">
        <title>The genome sequence of the entomopathogenic fungus Metarhizium robertsii ARSEF 2575.</title>
        <authorList>
            <person name="Giuliano Garisto Donzelli B."/>
            <person name="Roe B.A."/>
            <person name="Macmil S.L."/>
            <person name="Krasnoff S.B."/>
            <person name="Gibson D.M."/>
        </authorList>
    </citation>
    <scope>NUCLEOTIDE SEQUENCE [LARGE SCALE GENOMIC DNA]</scope>
    <source>
        <strain evidence="2 3">ARSEF 2575</strain>
    </source>
</reference>
<dbReference type="eggNOG" id="ENOG502RJ5G">
    <property type="taxonomic scope" value="Eukaryota"/>
</dbReference>
<dbReference type="HOGENOM" id="CLU_819390_0_0_1"/>
<feature type="region of interest" description="Disordered" evidence="1">
    <location>
        <begin position="290"/>
        <end position="358"/>
    </location>
</feature>
<protein>
    <submittedName>
        <fullName evidence="2">Uncharacterized protein</fullName>
    </submittedName>
</protein>
<dbReference type="OrthoDB" id="3485856at2759"/>
<evidence type="ECO:0000256" key="1">
    <source>
        <dbReference type="SAM" id="MobiDB-lite"/>
    </source>
</evidence>
<gene>
    <name evidence="2" type="ORF">X797_011981</name>
</gene>
<organism evidence="2 3">
    <name type="scientific">Metarhizium robertsii</name>
    <dbReference type="NCBI Taxonomy" id="568076"/>
    <lineage>
        <taxon>Eukaryota</taxon>
        <taxon>Fungi</taxon>
        <taxon>Dikarya</taxon>
        <taxon>Ascomycota</taxon>
        <taxon>Pezizomycotina</taxon>
        <taxon>Sordariomycetes</taxon>
        <taxon>Hypocreomycetidae</taxon>
        <taxon>Hypocreales</taxon>
        <taxon>Clavicipitaceae</taxon>
        <taxon>Metarhizium</taxon>
    </lineage>
</organism>
<sequence length="358" mass="40920">MNTKRPDADTMNIGHRGADGTLSRTPPKHSLPPTPPRTVERSLAINSVQQLRRYQADRKADEAEEIVRIQISKEFDPHQHLEKIGDIFRRFDCYPTAICVRMPLPIHELVISDLEREYTIKQDRRGGRCSDIKLGRSSRVYLDGKKESRQPDIQFRHKSEKQPRVIVEVALSQTEKELEILAYDYILKSDGKIKTVYGIDLNPLGKPSTVSRWCARVTPSDDPAYEKEVRVEKILYKAFRAADGSPANPDECVLIPFGDFDIDLEEQNSGISIPFRSIFDAYREAQEIEAQSETDVESQRPAKRIKRIWRTPSPIEQLNPEDEARFQAAEKAAEDLNKGSDFELSDDGHESDRSSQRS</sequence>